<evidence type="ECO:0000256" key="1">
    <source>
        <dbReference type="SAM" id="MobiDB-lite"/>
    </source>
</evidence>
<sequence length="234" mass="24702">MFGVLARNAFILAELKKQKQGCLLRDGHGASVDADLVAALDGSASPSAATESLRDLNPKGQGFCALALESADLSTITDVSGYVEKGLEKGTLLRRGRELMDARPRGAAVAAWRAARALAPAPVAAPPVSAWAARAPSRLDRAASHEPAPAPLWSREDPPGSPPPPHADVPPLFAAAGATPHYTALVRDKRADAWTWYDRRDVTLVGSFESMVAKCRNDGGAPLCPYLLFYDAPA</sequence>
<organism evidence="2 3">
    <name type="scientific">Aureococcus anophagefferens</name>
    <name type="common">Harmful bloom alga</name>
    <dbReference type="NCBI Taxonomy" id="44056"/>
    <lineage>
        <taxon>Eukaryota</taxon>
        <taxon>Sar</taxon>
        <taxon>Stramenopiles</taxon>
        <taxon>Ochrophyta</taxon>
        <taxon>Pelagophyceae</taxon>
        <taxon>Pelagomonadales</taxon>
        <taxon>Pelagomonadaceae</taxon>
        <taxon>Aureococcus</taxon>
    </lineage>
</organism>
<dbReference type="Proteomes" id="UP001363151">
    <property type="component" value="Unassembled WGS sequence"/>
</dbReference>
<comment type="caution">
    <text evidence="2">The sequence shown here is derived from an EMBL/GenBank/DDBJ whole genome shotgun (WGS) entry which is preliminary data.</text>
</comment>
<gene>
    <name evidence="2" type="ORF">SO694_00047158</name>
</gene>
<reference evidence="2 3" key="1">
    <citation type="submission" date="2024-03" db="EMBL/GenBank/DDBJ databases">
        <title>Aureococcus anophagefferens CCMP1851 and Kratosvirus quantuckense: Draft genome of a second virus-susceptible host strain in the model system.</title>
        <authorList>
            <person name="Chase E."/>
            <person name="Truchon A.R."/>
            <person name="Schepens W."/>
            <person name="Wilhelm S.W."/>
        </authorList>
    </citation>
    <scope>NUCLEOTIDE SEQUENCE [LARGE SCALE GENOMIC DNA]</scope>
    <source>
        <strain evidence="2 3">CCMP1851</strain>
    </source>
</reference>
<protein>
    <recommendedName>
        <fullName evidence="4">USP domain-containing protein</fullName>
    </recommendedName>
</protein>
<keyword evidence="3" id="KW-1185">Reference proteome</keyword>
<dbReference type="EMBL" id="JBBJCI010000080">
    <property type="protein sequence ID" value="KAK7249300.1"/>
    <property type="molecule type" value="Genomic_DNA"/>
</dbReference>
<name>A0ABR1G7L5_AURAN</name>
<proteinExistence type="predicted"/>
<evidence type="ECO:0000313" key="3">
    <source>
        <dbReference type="Proteomes" id="UP001363151"/>
    </source>
</evidence>
<feature type="region of interest" description="Disordered" evidence="1">
    <location>
        <begin position="139"/>
        <end position="169"/>
    </location>
</feature>
<evidence type="ECO:0008006" key="4">
    <source>
        <dbReference type="Google" id="ProtNLM"/>
    </source>
</evidence>
<accession>A0ABR1G7L5</accession>
<evidence type="ECO:0000313" key="2">
    <source>
        <dbReference type="EMBL" id="KAK7249300.1"/>
    </source>
</evidence>
<feature type="compositionally biased region" description="Pro residues" evidence="1">
    <location>
        <begin position="159"/>
        <end position="168"/>
    </location>
</feature>